<proteinExistence type="predicted"/>
<organism evidence="2 3">
    <name type="scientific">Thermoanaerobaculum aquaticum</name>
    <dbReference type="NCBI Taxonomy" id="1312852"/>
    <lineage>
        <taxon>Bacteria</taxon>
        <taxon>Pseudomonadati</taxon>
        <taxon>Acidobacteriota</taxon>
        <taxon>Thermoanaerobaculia</taxon>
        <taxon>Thermoanaerobaculales</taxon>
        <taxon>Thermoanaerobaculaceae</taxon>
        <taxon>Thermoanaerobaculum</taxon>
    </lineage>
</organism>
<reference evidence="2 3" key="1">
    <citation type="submission" date="2014-04" db="EMBL/GenBank/DDBJ databases">
        <title>The Genome Sequence of Thermoanaerobaculum aquaticum MP-01, The First Cultivated Group 23 Acidobacterium.</title>
        <authorList>
            <person name="Stamps B.W."/>
            <person name="Losey N.A."/>
            <person name="Lawson P.A."/>
            <person name="Stevenson B.S."/>
        </authorList>
    </citation>
    <scope>NUCLEOTIDE SEQUENCE [LARGE SCALE GENOMIC DNA]</scope>
    <source>
        <strain evidence="2 3">MP-01</strain>
    </source>
</reference>
<keyword evidence="1" id="KW-0812">Transmembrane</keyword>
<dbReference type="Proteomes" id="UP000027284">
    <property type="component" value="Unassembled WGS sequence"/>
</dbReference>
<feature type="transmembrane region" description="Helical" evidence="1">
    <location>
        <begin position="55"/>
        <end position="73"/>
    </location>
</feature>
<evidence type="ECO:0000256" key="1">
    <source>
        <dbReference type="SAM" id="Phobius"/>
    </source>
</evidence>
<dbReference type="EMBL" id="JMFG01000023">
    <property type="protein sequence ID" value="KDA53392.1"/>
    <property type="molecule type" value="Genomic_DNA"/>
</dbReference>
<keyword evidence="1" id="KW-1133">Transmembrane helix</keyword>
<dbReference type="AlphaFoldDB" id="A0A062XLJ3"/>
<accession>A0A062XLJ3</accession>
<comment type="caution">
    <text evidence="2">The sequence shown here is derived from an EMBL/GenBank/DDBJ whole genome shotgun (WGS) entry which is preliminary data.</text>
</comment>
<gene>
    <name evidence="2" type="ORF">EG19_06480</name>
</gene>
<evidence type="ECO:0000313" key="3">
    <source>
        <dbReference type="Proteomes" id="UP000027284"/>
    </source>
</evidence>
<keyword evidence="3" id="KW-1185">Reference proteome</keyword>
<sequence length="100" mass="11398">MTVAFPEQSKEFFTIQRAIVGEDPIPVTERMGVFHLFFSYCCEPNMADKHLPFRFYAYVFIVFTGISTVGFFADFPSFEMSPPRYTPPIRVLGSVVAKLA</sequence>
<protein>
    <submittedName>
        <fullName evidence="2">Uncharacterized protein</fullName>
    </submittedName>
</protein>
<evidence type="ECO:0000313" key="2">
    <source>
        <dbReference type="EMBL" id="KDA53392.1"/>
    </source>
</evidence>
<name>A0A062XLJ3_9BACT</name>
<keyword evidence="1" id="KW-0472">Membrane</keyword>